<dbReference type="PROSITE" id="PS51747">
    <property type="entry name" value="CYT_DCMP_DEAMINASES_2"/>
    <property type="match status" value="1"/>
</dbReference>
<dbReference type="PANTHER" id="PTHR11079">
    <property type="entry name" value="CYTOSINE DEAMINASE FAMILY MEMBER"/>
    <property type="match status" value="1"/>
</dbReference>
<keyword evidence="2" id="KW-0378">Hydrolase</keyword>
<sequence length="166" mass="18760">MNQKLTEKDKELLRRCTEIAHEAMLKGNHPFGCLLADENGKILLEQGNAFLEGGSAYHAETLLLLKAAKQYPPEFLAKCSLYTNFEPCCMCTGALYWTNTLRLVYGATEKDLLKYTGSNEENPTFALDCREVIKHGQKNITIVGPTDDEELLASICKDHIDFWKNR</sequence>
<evidence type="ECO:0000259" key="4">
    <source>
        <dbReference type="PROSITE" id="PS51747"/>
    </source>
</evidence>
<evidence type="ECO:0000313" key="5">
    <source>
        <dbReference type="EMBL" id="KAK8847047.1"/>
    </source>
</evidence>
<dbReference type="Pfam" id="PF00383">
    <property type="entry name" value="dCMP_cyt_deam_1"/>
    <property type="match status" value="1"/>
</dbReference>
<dbReference type="EMBL" id="JAPFFF010000028">
    <property type="protein sequence ID" value="KAK8847047.1"/>
    <property type="molecule type" value="Genomic_DNA"/>
</dbReference>
<dbReference type="InterPro" id="IPR016193">
    <property type="entry name" value="Cytidine_deaminase-like"/>
</dbReference>
<evidence type="ECO:0000256" key="3">
    <source>
        <dbReference type="ARBA" id="ARBA00022833"/>
    </source>
</evidence>
<comment type="caution">
    <text evidence="5">The sequence shown here is derived from an EMBL/GenBank/DDBJ whole genome shotgun (WGS) entry which is preliminary data.</text>
</comment>
<dbReference type="CDD" id="cd01285">
    <property type="entry name" value="nucleoside_deaminase"/>
    <property type="match status" value="1"/>
</dbReference>
<dbReference type="InterPro" id="IPR016192">
    <property type="entry name" value="APOBEC/CMP_deaminase_Zn-bd"/>
</dbReference>
<feature type="domain" description="CMP/dCMP-type deaminase" evidence="4">
    <location>
        <begin position="7"/>
        <end position="129"/>
    </location>
</feature>
<keyword evidence="3" id="KW-0862">Zinc</keyword>
<dbReference type="InterPro" id="IPR002125">
    <property type="entry name" value="CMP_dCMP_dom"/>
</dbReference>
<evidence type="ECO:0000256" key="1">
    <source>
        <dbReference type="ARBA" id="ARBA00022723"/>
    </source>
</evidence>
<keyword evidence="6" id="KW-1185">Reference proteome</keyword>
<organism evidence="5 6">
    <name type="scientific">Tritrichomonas musculus</name>
    <dbReference type="NCBI Taxonomy" id="1915356"/>
    <lineage>
        <taxon>Eukaryota</taxon>
        <taxon>Metamonada</taxon>
        <taxon>Parabasalia</taxon>
        <taxon>Tritrichomonadida</taxon>
        <taxon>Tritrichomonadidae</taxon>
        <taxon>Tritrichomonas</taxon>
    </lineage>
</organism>
<dbReference type="Proteomes" id="UP001470230">
    <property type="component" value="Unassembled WGS sequence"/>
</dbReference>
<dbReference type="PANTHER" id="PTHR11079:SF149">
    <property type="entry name" value="TRNA-SPECIFIC ADENOSINE DEAMINASE 2"/>
    <property type="match status" value="1"/>
</dbReference>
<accession>A0ABR2HHZ6</accession>
<gene>
    <name evidence="5" type="ORF">M9Y10_019622</name>
</gene>
<name>A0ABR2HHZ6_9EUKA</name>
<evidence type="ECO:0000313" key="6">
    <source>
        <dbReference type="Proteomes" id="UP001470230"/>
    </source>
</evidence>
<keyword evidence="1" id="KW-0479">Metal-binding</keyword>
<dbReference type="Gene3D" id="3.40.140.10">
    <property type="entry name" value="Cytidine Deaminase, domain 2"/>
    <property type="match status" value="1"/>
</dbReference>
<dbReference type="SUPFAM" id="SSF53927">
    <property type="entry name" value="Cytidine deaminase-like"/>
    <property type="match status" value="1"/>
</dbReference>
<evidence type="ECO:0000256" key="2">
    <source>
        <dbReference type="ARBA" id="ARBA00022801"/>
    </source>
</evidence>
<dbReference type="PROSITE" id="PS00903">
    <property type="entry name" value="CYT_DCMP_DEAMINASES_1"/>
    <property type="match status" value="1"/>
</dbReference>
<protein>
    <recommendedName>
        <fullName evidence="4">CMP/dCMP-type deaminase domain-containing protein</fullName>
    </recommendedName>
</protein>
<reference evidence="5 6" key="1">
    <citation type="submission" date="2024-04" db="EMBL/GenBank/DDBJ databases">
        <title>Tritrichomonas musculus Genome.</title>
        <authorList>
            <person name="Alves-Ferreira E."/>
            <person name="Grigg M."/>
            <person name="Lorenzi H."/>
            <person name="Galac M."/>
        </authorList>
    </citation>
    <scope>NUCLEOTIDE SEQUENCE [LARGE SCALE GENOMIC DNA]</scope>
    <source>
        <strain evidence="5 6">EAF2021</strain>
    </source>
</reference>
<proteinExistence type="predicted"/>